<dbReference type="STRING" id="80966.ENSAPOP00000008134"/>
<keyword evidence="3" id="KW-1185">Reference proteome</keyword>
<evidence type="ECO:0000313" key="2">
    <source>
        <dbReference type="Ensembl" id="ENSAPOP00000008134.1"/>
    </source>
</evidence>
<name>A0A3Q1EVM5_9TELE</name>
<organism evidence="2 3">
    <name type="scientific">Acanthochromis polyacanthus</name>
    <name type="common">spiny chromis</name>
    <dbReference type="NCBI Taxonomy" id="80966"/>
    <lineage>
        <taxon>Eukaryota</taxon>
        <taxon>Metazoa</taxon>
        <taxon>Chordata</taxon>
        <taxon>Craniata</taxon>
        <taxon>Vertebrata</taxon>
        <taxon>Euteleostomi</taxon>
        <taxon>Actinopterygii</taxon>
        <taxon>Neopterygii</taxon>
        <taxon>Teleostei</taxon>
        <taxon>Neoteleostei</taxon>
        <taxon>Acanthomorphata</taxon>
        <taxon>Ovalentaria</taxon>
        <taxon>Pomacentridae</taxon>
        <taxon>Acanthochromis</taxon>
    </lineage>
</organism>
<dbReference type="Ensembl" id="ENSAPOT00000003766.1">
    <property type="protein sequence ID" value="ENSAPOP00000008134.1"/>
    <property type="gene ID" value="ENSAPOG00000010214.1"/>
</dbReference>
<dbReference type="InParanoid" id="A0A3Q1EVM5"/>
<evidence type="ECO:0000313" key="3">
    <source>
        <dbReference type="Proteomes" id="UP000257200"/>
    </source>
</evidence>
<reference evidence="2" key="1">
    <citation type="submission" date="2025-08" db="UniProtKB">
        <authorList>
            <consortium name="Ensembl"/>
        </authorList>
    </citation>
    <scope>IDENTIFICATION</scope>
</reference>
<sequence>LLVPAAWQPMTPVALSVSDWEIFNPVYRKVRSHSGHYNAVMQQPLLTNQMPALSAHQPINIGIAHVVWPQPANKRNRHGHNRNLSHTSNVHISACRTPKMADVVGQALAGQEEPRRTAPLVETRRPEVRNTDEEEEEDGEEEVSCFKDVVPSGSLSRQQQQRDVAVLMGDTPSPAASVISIRSDLTEDEREDEDPQRCRLNE</sequence>
<reference evidence="2" key="2">
    <citation type="submission" date="2025-09" db="UniProtKB">
        <authorList>
            <consortium name="Ensembl"/>
        </authorList>
    </citation>
    <scope>IDENTIFICATION</scope>
</reference>
<feature type="region of interest" description="Disordered" evidence="1">
    <location>
        <begin position="108"/>
        <end position="202"/>
    </location>
</feature>
<feature type="compositionally biased region" description="Basic and acidic residues" evidence="1">
    <location>
        <begin position="112"/>
        <end position="131"/>
    </location>
</feature>
<protein>
    <submittedName>
        <fullName evidence="2">Uncharacterized protein</fullName>
    </submittedName>
</protein>
<proteinExistence type="predicted"/>
<dbReference type="AlphaFoldDB" id="A0A3Q1EVM5"/>
<accession>A0A3Q1EVM5</accession>
<dbReference type="GeneTree" id="ENSGT00940000180859"/>
<evidence type="ECO:0000256" key="1">
    <source>
        <dbReference type="SAM" id="MobiDB-lite"/>
    </source>
</evidence>
<feature type="compositionally biased region" description="Acidic residues" evidence="1">
    <location>
        <begin position="132"/>
        <end position="143"/>
    </location>
</feature>
<dbReference type="Proteomes" id="UP000257200">
    <property type="component" value="Unplaced"/>
</dbReference>
<feature type="compositionally biased region" description="Polar residues" evidence="1">
    <location>
        <begin position="153"/>
        <end position="162"/>
    </location>
</feature>